<dbReference type="Proteomes" id="UP001283361">
    <property type="component" value="Unassembled WGS sequence"/>
</dbReference>
<protein>
    <submittedName>
        <fullName evidence="1">Uncharacterized protein</fullName>
    </submittedName>
</protein>
<gene>
    <name evidence="1" type="ORF">RRG08_029174</name>
</gene>
<accession>A0AAE1AIX8</accession>
<reference evidence="1" key="1">
    <citation type="journal article" date="2023" name="G3 (Bethesda)">
        <title>A reference genome for the long-term kleptoplast-retaining sea slug Elysia crispata morphotype clarki.</title>
        <authorList>
            <person name="Eastman K.E."/>
            <person name="Pendleton A.L."/>
            <person name="Shaikh M.A."/>
            <person name="Suttiyut T."/>
            <person name="Ogas R."/>
            <person name="Tomko P."/>
            <person name="Gavelis G."/>
            <person name="Widhalm J.R."/>
            <person name="Wisecaver J.H."/>
        </authorList>
    </citation>
    <scope>NUCLEOTIDE SEQUENCE</scope>
    <source>
        <strain evidence="1">ECLA1</strain>
    </source>
</reference>
<evidence type="ECO:0000313" key="1">
    <source>
        <dbReference type="EMBL" id="KAK3788720.1"/>
    </source>
</evidence>
<organism evidence="1 2">
    <name type="scientific">Elysia crispata</name>
    <name type="common">lettuce slug</name>
    <dbReference type="NCBI Taxonomy" id="231223"/>
    <lineage>
        <taxon>Eukaryota</taxon>
        <taxon>Metazoa</taxon>
        <taxon>Spiralia</taxon>
        <taxon>Lophotrochozoa</taxon>
        <taxon>Mollusca</taxon>
        <taxon>Gastropoda</taxon>
        <taxon>Heterobranchia</taxon>
        <taxon>Euthyneura</taxon>
        <taxon>Panpulmonata</taxon>
        <taxon>Sacoglossa</taxon>
        <taxon>Placobranchoidea</taxon>
        <taxon>Plakobranchidae</taxon>
        <taxon>Elysia</taxon>
    </lineage>
</organism>
<sequence length="147" mass="16360">MSRSSTNNAIKKEARRASLLAKPVSRIIAVTGHQVLSPRGICHVEATRATRASLFLAPRVECREIYNKACIAMHGKSRSLAIKNRSRFVVSFYPIRIEFSKNRKTKPKSKKNSTLPISGYYLGIYGYSNARESKGGFIDYDSSASTV</sequence>
<name>A0AAE1AIX8_9GAST</name>
<dbReference type="EMBL" id="JAWDGP010001738">
    <property type="protein sequence ID" value="KAK3788720.1"/>
    <property type="molecule type" value="Genomic_DNA"/>
</dbReference>
<keyword evidence="2" id="KW-1185">Reference proteome</keyword>
<proteinExistence type="predicted"/>
<dbReference type="AlphaFoldDB" id="A0AAE1AIX8"/>
<comment type="caution">
    <text evidence="1">The sequence shown here is derived from an EMBL/GenBank/DDBJ whole genome shotgun (WGS) entry which is preliminary data.</text>
</comment>
<evidence type="ECO:0000313" key="2">
    <source>
        <dbReference type="Proteomes" id="UP001283361"/>
    </source>
</evidence>